<keyword evidence="7" id="KW-1185">Reference proteome</keyword>
<dbReference type="Pfam" id="PF00010">
    <property type="entry name" value="HLH"/>
    <property type="match status" value="1"/>
</dbReference>
<sequence length="525" mass="57113">MITDHPARASTSCPTSYDAKPGYVNAHGLSPSLIALWRQSQLLVPHGLQQEVHAMSGEEGYDTFPVLMARPAAGGPYHLPQLNEYRAASSKYTNASHSFSPNNNIMCSQVLRKANDGRMLINDANSQYPDNQQYDVKPGPNMHTHIQNIIKSGSPFFEEELMDDAYPGPPPESFRELLLQECSRGHNSGYVPLTNSENPSQNVGSLVTAEMQEYYHALEGIGNHSCDGALNQALQNDAKRFKDGYEKTNINLLQLASRAAAVVSKNNSSCQQAYSCAAASDKYINGYDYPGGSANQGMHEDAEHNAVAQHGEVSGTIGSHIVNIVGRNQPIQDGAVDEDKTKNTEMAELEHHFNIVAARAPEKSRFGAGSSSNVICFGQGGAAAEEVDVEVLNIGEALQDAFVLVELQHHDEPASAAGQLQYSLRRRSGSAGASSSLTLQQQRRERINSRLKTLQELVPNGSKVDLVTMLEKAINYVKFLQLQLKVLTDDEFWSNAQQFLGQEGSILLDKGLGNASLQSSNVLSK</sequence>
<accession>A0A9D4VCY4</accession>
<dbReference type="GO" id="GO:0000978">
    <property type="term" value="F:RNA polymerase II cis-regulatory region sequence-specific DNA binding"/>
    <property type="evidence" value="ECO:0007669"/>
    <property type="project" value="TreeGrafter"/>
</dbReference>
<dbReference type="Gene3D" id="4.10.280.10">
    <property type="entry name" value="Helix-loop-helix DNA-binding domain"/>
    <property type="match status" value="1"/>
</dbReference>
<dbReference type="InterPro" id="IPR011598">
    <property type="entry name" value="bHLH_dom"/>
</dbReference>
<dbReference type="PROSITE" id="PS50888">
    <property type="entry name" value="BHLH"/>
    <property type="match status" value="1"/>
</dbReference>
<dbReference type="OrthoDB" id="2000455at2759"/>
<proteinExistence type="predicted"/>
<dbReference type="GO" id="GO:0000981">
    <property type="term" value="F:DNA-binding transcription factor activity, RNA polymerase II-specific"/>
    <property type="evidence" value="ECO:0007669"/>
    <property type="project" value="TreeGrafter"/>
</dbReference>
<keyword evidence="4" id="KW-0539">Nucleus</keyword>
<gene>
    <name evidence="6" type="ORF">GOP47_0000111</name>
</gene>
<dbReference type="SUPFAM" id="SSF47459">
    <property type="entry name" value="HLH, helix-loop-helix DNA-binding domain"/>
    <property type="match status" value="1"/>
</dbReference>
<protein>
    <recommendedName>
        <fullName evidence="5">BHLH domain-containing protein</fullName>
    </recommendedName>
</protein>
<evidence type="ECO:0000313" key="6">
    <source>
        <dbReference type="EMBL" id="KAI5083942.1"/>
    </source>
</evidence>
<dbReference type="InterPro" id="IPR036638">
    <property type="entry name" value="HLH_DNA-bd_sf"/>
</dbReference>
<dbReference type="Proteomes" id="UP000886520">
    <property type="component" value="Chromosome 1"/>
</dbReference>
<evidence type="ECO:0000256" key="3">
    <source>
        <dbReference type="ARBA" id="ARBA00023163"/>
    </source>
</evidence>
<dbReference type="PANTHER" id="PTHR16223">
    <property type="entry name" value="TRANSCRIPTION FACTOR BHLH83-RELATED"/>
    <property type="match status" value="1"/>
</dbReference>
<dbReference type="SMART" id="SM00353">
    <property type="entry name" value="HLH"/>
    <property type="match status" value="1"/>
</dbReference>
<evidence type="ECO:0000313" key="7">
    <source>
        <dbReference type="Proteomes" id="UP000886520"/>
    </source>
</evidence>
<dbReference type="GO" id="GO:0046983">
    <property type="term" value="F:protein dimerization activity"/>
    <property type="evidence" value="ECO:0007669"/>
    <property type="project" value="InterPro"/>
</dbReference>
<dbReference type="AlphaFoldDB" id="A0A9D4VCY4"/>
<evidence type="ECO:0000256" key="1">
    <source>
        <dbReference type="ARBA" id="ARBA00004123"/>
    </source>
</evidence>
<name>A0A9D4VCY4_ADICA</name>
<reference evidence="6" key="1">
    <citation type="submission" date="2021-01" db="EMBL/GenBank/DDBJ databases">
        <title>Adiantum capillus-veneris genome.</title>
        <authorList>
            <person name="Fang Y."/>
            <person name="Liao Q."/>
        </authorList>
    </citation>
    <scope>NUCLEOTIDE SEQUENCE</scope>
    <source>
        <strain evidence="6">H3</strain>
        <tissue evidence="6">Leaf</tissue>
    </source>
</reference>
<dbReference type="EMBL" id="JABFUD020000001">
    <property type="protein sequence ID" value="KAI5083942.1"/>
    <property type="molecule type" value="Genomic_DNA"/>
</dbReference>
<evidence type="ECO:0000256" key="2">
    <source>
        <dbReference type="ARBA" id="ARBA00023015"/>
    </source>
</evidence>
<keyword evidence="3" id="KW-0804">Transcription</keyword>
<evidence type="ECO:0000259" key="5">
    <source>
        <dbReference type="PROSITE" id="PS50888"/>
    </source>
</evidence>
<organism evidence="6 7">
    <name type="scientific">Adiantum capillus-veneris</name>
    <name type="common">Maidenhair fern</name>
    <dbReference type="NCBI Taxonomy" id="13818"/>
    <lineage>
        <taxon>Eukaryota</taxon>
        <taxon>Viridiplantae</taxon>
        <taxon>Streptophyta</taxon>
        <taxon>Embryophyta</taxon>
        <taxon>Tracheophyta</taxon>
        <taxon>Polypodiopsida</taxon>
        <taxon>Polypodiidae</taxon>
        <taxon>Polypodiales</taxon>
        <taxon>Pteridineae</taxon>
        <taxon>Pteridaceae</taxon>
        <taxon>Vittarioideae</taxon>
        <taxon>Adiantum</taxon>
    </lineage>
</organism>
<evidence type="ECO:0000256" key="4">
    <source>
        <dbReference type="ARBA" id="ARBA00023242"/>
    </source>
</evidence>
<comment type="subcellular location">
    <subcellularLocation>
        <location evidence="1">Nucleus</location>
    </subcellularLocation>
</comment>
<keyword evidence="2" id="KW-0805">Transcription regulation</keyword>
<dbReference type="PANTHER" id="PTHR16223:SF9">
    <property type="entry name" value="BHLH TRANSCRIPTION FACTOR"/>
    <property type="match status" value="1"/>
</dbReference>
<comment type="caution">
    <text evidence="6">The sequence shown here is derived from an EMBL/GenBank/DDBJ whole genome shotgun (WGS) entry which is preliminary data.</text>
</comment>
<dbReference type="InterPro" id="IPR045843">
    <property type="entry name" value="IND-like"/>
</dbReference>
<feature type="domain" description="BHLH" evidence="5">
    <location>
        <begin position="431"/>
        <end position="480"/>
    </location>
</feature>
<dbReference type="GO" id="GO:0005634">
    <property type="term" value="C:nucleus"/>
    <property type="evidence" value="ECO:0007669"/>
    <property type="project" value="UniProtKB-SubCell"/>
</dbReference>